<gene>
    <name evidence="1" type="ORF">C2G38_2228908</name>
</gene>
<proteinExistence type="predicted"/>
<dbReference type="OrthoDB" id="6359816at2759"/>
<evidence type="ECO:0008006" key="3">
    <source>
        <dbReference type="Google" id="ProtNLM"/>
    </source>
</evidence>
<dbReference type="InterPro" id="IPR011333">
    <property type="entry name" value="SKP1/BTB/POZ_sf"/>
</dbReference>
<dbReference type="Gene3D" id="3.30.710.10">
    <property type="entry name" value="Potassium Channel Kv1.1, Chain A"/>
    <property type="match status" value="1"/>
</dbReference>
<dbReference type="AlphaFoldDB" id="A0A397U3R0"/>
<reference evidence="1 2" key="1">
    <citation type="submission" date="2018-06" db="EMBL/GenBank/DDBJ databases">
        <title>Comparative genomics reveals the genomic features of Rhizophagus irregularis, R. cerebriforme, R. diaphanum and Gigaspora rosea, and their symbiotic lifestyle signature.</title>
        <authorList>
            <person name="Morin E."/>
            <person name="San Clemente H."/>
            <person name="Chen E.C.H."/>
            <person name="De La Providencia I."/>
            <person name="Hainaut M."/>
            <person name="Kuo A."/>
            <person name="Kohler A."/>
            <person name="Murat C."/>
            <person name="Tang N."/>
            <person name="Roy S."/>
            <person name="Loubradou J."/>
            <person name="Henrissat B."/>
            <person name="Grigoriev I.V."/>
            <person name="Corradi N."/>
            <person name="Roux C."/>
            <person name="Martin F.M."/>
        </authorList>
    </citation>
    <scope>NUCLEOTIDE SEQUENCE [LARGE SCALE GENOMIC DNA]</scope>
    <source>
        <strain evidence="1 2">DAOM 194757</strain>
    </source>
</reference>
<evidence type="ECO:0000313" key="1">
    <source>
        <dbReference type="EMBL" id="RIB02063.1"/>
    </source>
</evidence>
<accession>A0A397U3R0</accession>
<dbReference type="Proteomes" id="UP000266673">
    <property type="component" value="Unassembled WGS sequence"/>
</dbReference>
<protein>
    <recommendedName>
        <fullName evidence="3">BTB domain-containing protein</fullName>
    </recommendedName>
</protein>
<evidence type="ECO:0000313" key="2">
    <source>
        <dbReference type="Proteomes" id="UP000266673"/>
    </source>
</evidence>
<sequence length="164" mass="19877">MFHEQLYGENKLLTLSAWKEFQQMFIESGFEVYFNRELVEIDLPKKMEAEKAADKWRLTVNKLIERTRNAYWRVEERFFKKLSNNYLELLEDKEDFNIVINVGKSPNSKIFQAHSGILKYRSLYFCNQLANIRKDENNIKTLSLKTNNLRFLNRKTFLRFKKIY</sequence>
<keyword evidence="2" id="KW-1185">Reference proteome</keyword>
<dbReference type="EMBL" id="QKWP01002832">
    <property type="protein sequence ID" value="RIB02063.1"/>
    <property type="molecule type" value="Genomic_DNA"/>
</dbReference>
<name>A0A397U3R0_9GLOM</name>
<comment type="caution">
    <text evidence="1">The sequence shown here is derived from an EMBL/GenBank/DDBJ whole genome shotgun (WGS) entry which is preliminary data.</text>
</comment>
<organism evidence="1 2">
    <name type="scientific">Gigaspora rosea</name>
    <dbReference type="NCBI Taxonomy" id="44941"/>
    <lineage>
        <taxon>Eukaryota</taxon>
        <taxon>Fungi</taxon>
        <taxon>Fungi incertae sedis</taxon>
        <taxon>Mucoromycota</taxon>
        <taxon>Glomeromycotina</taxon>
        <taxon>Glomeromycetes</taxon>
        <taxon>Diversisporales</taxon>
        <taxon>Gigasporaceae</taxon>
        <taxon>Gigaspora</taxon>
    </lineage>
</organism>